<dbReference type="AlphaFoldDB" id="A0A9X1ZWM0"/>
<dbReference type="Gene3D" id="3.40.50.1110">
    <property type="entry name" value="SGNH hydrolase"/>
    <property type="match status" value="1"/>
</dbReference>
<dbReference type="InterPro" id="IPR052940">
    <property type="entry name" value="Carb_Esterase_6"/>
</dbReference>
<reference evidence="3" key="1">
    <citation type="submission" date="2022-01" db="EMBL/GenBank/DDBJ databases">
        <title>Genome sequencing of Zunongwangia sp. M21534 genome.</title>
        <authorList>
            <person name="Chen Y."/>
            <person name="Dong C."/>
            <person name="Shao Z."/>
        </authorList>
    </citation>
    <scope>NUCLEOTIDE SEQUENCE</scope>
    <source>
        <strain evidence="3">MCCC M21534</strain>
    </source>
</reference>
<dbReference type="GO" id="GO:0016788">
    <property type="term" value="F:hydrolase activity, acting on ester bonds"/>
    <property type="evidence" value="ECO:0007669"/>
    <property type="project" value="UniProtKB-ARBA"/>
</dbReference>
<dbReference type="InterPro" id="IPR036514">
    <property type="entry name" value="SGNH_hydro_sf"/>
</dbReference>
<dbReference type="PANTHER" id="PTHR31988">
    <property type="entry name" value="ESTERASE, PUTATIVE (DUF303)-RELATED"/>
    <property type="match status" value="1"/>
</dbReference>
<keyword evidence="4" id="KW-1185">Reference proteome</keyword>
<keyword evidence="1" id="KW-0378">Hydrolase</keyword>
<comment type="caution">
    <text evidence="3">The sequence shown here is derived from an EMBL/GenBank/DDBJ whole genome shotgun (WGS) entry which is preliminary data.</text>
</comment>
<proteinExistence type="predicted"/>
<evidence type="ECO:0000256" key="1">
    <source>
        <dbReference type="ARBA" id="ARBA00022801"/>
    </source>
</evidence>
<dbReference type="SUPFAM" id="SSF52266">
    <property type="entry name" value="SGNH hydrolase"/>
    <property type="match status" value="1"/>
</dbReference>
<evidence type="ECO:0000259" key="2">
    <source>
        <dbReference type="Pfam" id="PF03629"/>
    </source>
</evidence>
<dbReference type="InterPro" id="IPR005181">
    <property type="entry name" value="SASA"/>
</dbReference>
<evidence type="ECO:0000313" key="3">
    <source>
        <dbReference type="EMBL" id="MCL6220555.1"/>
    </source>
</evidence>
<sequence length="295" mass="33365">MNISQTILKKRTLAQLLILFLGFQCISQSTEQKNERTSREEGNDVYKLILLAGQSNMVGGGKKAQIAIPKISDNIIYYNYGKRMNLEIVSDDRFGPEIGIMEELTKHFPNEKFIILKYAVGGASMYGWSPDRDEEKVKVMGHPHFGKMSDSLFKYTALAIKDKKVSPTAFVWMQGETDAKYELAGKEYAYNFKKLIEAVRKEYNEKELPIIFGKVNPIASRYPGLLAVQSSQRSIAKDIANAYLVETDGLEKRSDSLHYSSKGLLGLGHRFGKIIVKVINENEQSLDLDDAKYKE</sequence>
<accession>A0A9X1ZWM0</accession>
<gene>
    <name evidence="3" type="ORF">L1967_19865</name>
</gene>
<protein>
    <submittedName>
        <fullName evidence="3">Sialate O-acetylesterase</fullName>
    </submittedName>
</protein>
<organism evidence="3 4">
    <name type="scientific">Zunongwangia pacifica</name>
    <dbReference type="NCBI Taxonomy" id="2911062"/>
    <lineage>
        <taxon>Bacteria</taxon>
        <taxon>Pseudomonadati</taxon>
        <taxon>Bacteroidota</taxon>
        <taxon>Flavobacteriia</taxon>
        <taxon>Flavobacteriales</taxon>
        <taxon>Flavobacteriaceae</taxon>
        <taxon>Zunongwangia</taxon>
    </lineage>
</organism>
<dbReference type="PANTHER" id="PTHR31988:SF19">
    <property type="entry name" value="9-O-ACETYL-N-ACETYLNEURAMINIC ACID DEACETYLASE-RELATED"/>
    <property type="match status" value="1"/>
</dbReference>
<dbReference type="RefSeq" id="WP_249603250.1">
    <property type="nucleotide sequence ID" value="NZ_JAKHSK010000044.1"/>
</dbReference>
<dbReference type="Proteomes" id="UP001139521">
    <property type="component" value="Unassembled WGS sequence"/>
</dbReference>
<dbReference type="Pfam" id="PF03629">
    <property type="entry name" value="SASA"/>
    <property type="match status" value="1"/>
</dbReference>
<dbReference type="EMBL" id="JAKHSK010000044">
    <property type="protein sequence ID" value="MCL6220555.1"/>
    <property type="molecule type" value="Genomic_DNA"/>
</dbReference>
<name>A0A9X1ZWM0_9FLAO</name>
<evidence type="ECO:0000313" key="4">
    <source>
        <dbReference type="Proteomes" id="UP001139521"/>
    </source>
</evidence>
<feature type="domain" description="Sialate O-acetylesterase" evidence="2">
    <location>
        <begin position="47"/>
        <end position="275"/>
    </location>
</feature>